<dbReference type="Proteomes" id="UP000229901">
    <property type="component" value="Unassembled WGS sequence"/>
</dbReference>
<evidence type="ECO:0000313" key="4">
    <source>
        <dbReference type="Proteomes" id="UP000229901"/>
    </source>
</evidence>
<evidence type="ECO:0000256" key="2">
    <source>
        <dbReference type="SAM" id="SignalP"/>
    </source>
</evidence>
<reference evidence="4" key="1">
    <citation type="submission" date="2017-09" db="EMBL/GenBank/DDBJ databases">
        <title>Depth-based differentiation of microbial function through sediment-hosted aquifers and enrichment of novel symbionts in the deep terrestrial subsurface.</title>
        <authorList>
            <person name="Probst A.J."/>
            <person name="Ladd B."/>
            <person name="Jarett J.K."/>
            <person name="Geller-Mcgrath D.E."/>
            <person name="Sieber C.M.K."/>
            <person name="Emerson J.B."/>
            <person name="Anantharaman K."/>
            <person name="Thomas B.C."/>
            <person name="Malmstrom R."/>
            <person name="Stieglmeier M."/>
            <person name="Klingl A."/>
            <person name="Woyke T."/>
            <person name="Ryan C.M."/>
            <person name="Banfield J.F."/>
        </authorList>
    </citation>
    <scope>NUCLEOTIDE SEQUENCE [LARGE SCALE GENOMIC DNA]</scope>
</reference>
<name>A0A2H0V611_9BACT</name>
<sequence length="126" mass="13193">MNSFKIIFVALILLLSFGAFSQPVLAFNANSTGLSSSANSAGFNTQNTNLSVVVGKVIQALLGLFGLVLMIIIIYGGILYMLAGGDSGKVTKAKDMIIQGILGMVIIGLAYAISTYIIDLLIKTTT</sequence>
<protein>
    <submittedName>
        <fullName evidence="3">Uncharacterized protein</fullName>
    </submittedName>
</protein>
<feature type="transmembrane region" description="Helical" evidence="1">
    <location>
        <begin position="96"/>
        <end position="118"/>
    </location>
</feature>
<proteinExistence type="predicted"/>
<dbReference type="InterPro" id="IPR043993">
    <property type="entry name" value="T4SS_pilin"/>
</dbReference>
<comment type="caution">
    <text evidence="3">The sequence shown here is derived from an EMBL/GenBank/DDBJ whole genome shotgun (WGS) entry which is preliminary data.</text>
</comment>
<keyword evidence="2" id="KW-0732">Signal</keyword>
<organism evidence="3 4">
    <name type="scientific">Candidatus Falkowbacteria bacterium CG10_big_fil_rev_8_21_14_0_10_39_11</name>
    <dbReference type="NCBI Taxonomy" id="1974565"/>
    <lineage>
        <taxon>Bacteria</taxon>
        <taxon>Candidatus Falkowiibacteriota</taxon>
    </lineage>
</organism>
<dbReference type="Pfam" id="PF18895">
    <property type="entry name" value="T4SS_pilin"/>
    <property type="match status" value="1"/>
</dbReference>
<feature type="chain" id="PRO_5013776085" evidence="2">
    <location>
        <begin position="22"/>
        <end position="126"/>
    </location>
</feature>
<keyword evidence="1" id="KW-0472">Membrane</keyword>
<feature type="signal peptide" evidence="2">
    <location>
        <begin position="1"/>
        <end position="21"/>
    </location>
</feature>
<keyword evidence="1" id="KW-0812">Transmembrane</keyword>
<gene>
    <name evidence="3" type="ORF">COT97_04885</name>
</gene>
<dbReference type="AlphaFoldDB" id="A0A2H0V611"/>
<accession>A0A2H0V611</accession>
<feature type="transmembrane region" description="Helical" evidence="1">
    <location>
        <begin position="57"/>
        <end position="84"/>
    </location>
</feature>
<keyword evidence="1" id="KW-1133">Transmembrane helix</keyword>
<dbReference type="EMBL" id="PFAP01000037">
    <property type="protein sequence ID" value="PIR93770.1"/>
    <property type="molecule type" value="Genomic_DNA"/>
</dbReference>
<evidence type="ECO:0000256" key="1">
    <source>
        <dbReference type="SAM" id="Phobius"/>
    </source>
</evidence>
<evidence type="ECO:0000313" key="3">
    <source>
        <dbReference type="EMBL" id="PIR93770.1"/>
    </source>
</evidence>